<dbReference type="Pfam" id="PF10531">
    <property type="entry name" value="SLBB"/>
    <property type="match status" value="1"/>
</dbReference>
<dbReference type="EMBL" id="DMNG01000181">
    <property type="protein sequence ID" value="HAN25012.1"/>
    <property type="molecule type" value="Genomic_DNA"/>
</dbReference>
<dbReference type="GO" id="GO:0008137">
    <property type="term" value="F:NADH dehydrogenase (ubiquinone) activity"/>
    <property type="evidence" value="ECO:0007669"/>
    <property type="project" value="InterPro"/>
</dbReference>
<accession>A0A3C1KED7</accession>
<dbReference type="GO" id="GO:0046872">
    <property type="term" value="F:metal ion binding"/>
    <property type="evidence" value="ECO:0007669"/>
    <property type="project" value="UniProtKB-KW"/>
</dbReference>
<dbReference type="SUPFAM" id="SSF142019">
    <property type="entry name" value="Nqo1 FMN-binding domain-like"/>
    <property type="match status" value="1"/>
</dbReference>
<dbReference type="GO" id="GO:0010181">
    <property type="term" value="F:FMN binding"/>
    <property type="evidence" value="ECO:0007669"/>
    <property type="project" value="InterPro"/>
</dbReference>
<evidence type="ECO:0000259" key="6">
    <source>
        <dbReference type="SMART" id="SM00928"/>
    </source>
</evidence>
<evidence type="ECO:0000256" key="4">
    <source>
        <dbReference type="ARBA" id="ARBA00023004"/>
    </source>
</evidence>
<proteinExistence type="inferred from homology"/>
<evidence type="ECO:0000256" key="3">
    <source>
        <dbReference type="ARBA" id="ARBA00022723"/>
    </source>
</evidence>
<keyword evidence="2" id="KW-0004">4Fe-4S</keyword>
<dbReference type="SMART" id="SM00928">
    <property type="entry name" value="NADH_4Fe-4S"/>
    <property type="match status" value="1"/>
</dbReference>
<keyword evidence="3" id="KW-0479">Metal-binding</keyword>
<dbReference type="Gene3D" id="3.40.50.11540">
    <property type="entry name" value="NADH-ubiquinone oxidoreductase 51kDa subunit"/>
    <property type="match status" value="1"/>
</dbReference>
<dbReference type="InterPro" id="IPR036249">
    <property type="entry name" value="Thioredoxin-like_sf"/>
</dbReference>
<dbReference type="GO" id="GO:0051539">
    <property type="term" value="F:4 iron, 4 sulfur cluster binding"/>
    <property type="evidence" value="ECO:0007669"/>
    <property type="project" value="UniProtKB-KW"/>
</dbReference>
<dbReference type="PROSITE" id="PS00645">
    <property type="entry name" value="COMPLEX1_51K_2"/>
    <property type="match status" value="1"/>
</dbReference>
<evidence type="ECO:0000256" key="5">
    <source>
        <dbReference type="ARBA" id="ARBA00023014"/>
    </source>
</evidence>
<dbReference type="Pfam" id="PF01512">
    <property type="entry name" value="Complex1_51K"/>
    <property type="match status" value="1"/>
</dbReference>
<dbReference type="InterPro" id="IPR019575">
    <property type="entry name" value="Nuop51_4Fe4S-bd"/>
</dbReference>
<comment type="similarity">
    <text evidence="1">Belongs to the complex I 51 kDa subunit family.</text>
</comment>
<name>A0A3C1KED7_9MICO</name>
<dbReference type="PANTHER" id="PTHR43578">
    <property type="entry name" value="NADH-QUINONE OXIDOREDUCTASE SUBUNIT F"/>
    <property type="match status" value="1"/>
</dbReference>
<dbReference type="SUPFAM" id="SSF142984">
    <property type="entry name" value="Nqo1 middle domain-like"/>
    <property type="match status" value="1"/>
</dbReference>
<keyword evidence="4" id="KW-0408">Iron</keyword>
<protein>
    <submittedName>
        <fullName evidence="7">NADH-quinone oxidoreductase subunit E</fullName>
    </submittedName>
</protein>
<dbReference type="Pfam" id="PF01257">
    <property type="entry name" value="2Fe-2S_thioredx"/>
    <property type="match status" value="1"/>
</dbReference>
<dbReference type="FunFam" id="3.40.50.11540:FF:000001">
    <property type="entry name" value="NADH dehydrogenase [ubiquinone] flavoprotein 1, mitochondrial"/>
    <property type="match status" value="1"/>
</dbReference>
<dbReference type="InterPro" id="IPR011538">
    <property type="entry name" value="Nuo51_FMN-bd"/>
</dbReference>
<dbReference type="Gene3D" id="1.20.1440.230">
    <property type="entry name" value="NADH-ubiquinone oxidoreductase 51kDa subunit, iron-sulphur binding domain"/>
    <property type="match status" value="1"/>
</dbReference>
<evidence type="ECO:0000256" key="2">
    <source>
        <dbReference type="ARBA" id="ARBA00022485"/>
    </source>
</evidence>
<reference evidence="7 8" key="1">
    <citation type="journal article" date="2018" name="Nat. Biotechnol.">
        <title>A standardized bacterial taxonomy based on genome phylogeny substantially revises the tree of life.</title>
        <authorList>
            <person name="Parks D.H."/>
            <person name="Chuvochina M."/>
            <person name="Waite D.W."/>
            <person name="Rinke C."/>
            <person name="Skarshewski A."/>
            <person name="Chaumeil P.A."/>
            <person name="Hugenholtz P."/>
        </authorList>
    </citation>
    <scope>NUCLEOTIDE SEQUENCE [LARGE SCALE GENOMIC DNA]</scope>
    <source>
        <strain evidence="7">UBA9152</strain>
    </source>
</reference>
<dbReference type="Gene3D" id="3.10.20.600">
    <property type="match status" value="1"/>
</dbReference>
<dbReference type="InterPro" id="IPR041921">
    <property type="entry name" value="NuoE_N"/>
</dbReference>
<evidence type="ECO:0000313" key="7">
    <source>
        <dbReference type="EMBL" id="HAN25012.1"/>
    </source>
</evidence>
<gene>
    <name evidence="7" type="ORF">DCP95_10640</name>
</gene>
<organism evidence="7 8">
    <name type="scientific">Microbacterium ginsengisoli</name>
    <dbReference type="NCBI Taxonomy" id="400772"/>
    <lineage>
        <taxon>Bacteria</taxon>
        <taxon>Bacillati</taxon>
        <taxon>Actinomycetota</taxon>
        <taxon>Actinomycetes</taxon>
        <taxon>Micrococcales</taxon>
        <taxon>Microbacteriaceae</taxon>
        <taxon>Microbacterium</taxon>
    </lineage>
</organism>
<evidence type="ECO:0000256" key="1">
    <source>
        <dbReference type="ARBA" id="ARBA00007523"/>
    </source>
</evidence>
<dbReference type="InterPro" id="IPR019554">
    <property type="entry name" value="Soluble_ligand-bd"/>
</dbReference>
<dbReference type="InterPro" id="IPR037225">
    <property type="entry name" value="Nuo51_FMN-bd_sf"/>
</dbReference>
<comment type="caution">
    <text evidence="7">The sequence shown here is derived from an EMBL/GenBank/DDBJ whole genome shotgun (WGS) entry which is preliminary data.</text>
</comment>
<dbReference type="Proteomes" id="UP000257479">
    <property type="component" value="Unassembled WGS sequence"/>
</dbReference>
<evidence type="ECO:0000313" key="8">
    <source>
        <dbReference type="Proteomes" id="UP000257479"/>
    </source>
</evidence>
<dbReference type="Gene3D" id="6.10.250.1450">
    <property type="match status" value="1"/>
</dbReference>
<dbReference type="SUPFAM" id="SSF52833">
    <property type="entry name" value="Thioredoxin-like"/>
    <property type="match status" value="1"/>
</dbReference>
<feature type="domain" description="NADH-ubiquinone oxidoreductase 51kDa subunit iron-sulphur binding" evidence="6">
    <location>
        <begin position="504"/>
        <end position="550"/>
    </location>
</feature>
<dbReference type="AlphaFoldDB" id="A0A3C1KED7"/>
<sequence>MADLYISEETADDIETAAVDAALDGRFVVVRESERLIRAGTSARHGHRHLLLPALHALQNAKGWISPGGLNYVCETLQVPPAEAYGVATFYDLFRVEEPAQAGDVTHVCVDAACQIAGAAERIAELKAQGVNVHESPCLGQCERANHVTGEVAVFVQGVGGPDSVAADDTPYELFHQKGDESLRLLKRIGVVDPTSLDSYRAHGGYESLTAAIEMGAEAVCTAVADSGLSGRGGAAFPTGIKWRAVAAEQGRPKHVVANCDESEPGTFKDRVVMENDPFAVIEALTIAGFATGAENGWIYIRGEYPLATARLQNAIDQALEAGLLGDDAAGSGHRFHIEIRRGAGAYICGEETALFASLEGFRGEPRSKPPFPTTHGLFQEPTAINNPETLLNVLDIVQIGADGYRSRGTERSPGTKLLCLSGRVAKPGVYEVEFGTTLGEVLELAGGLTGSGELNAVLMGGAAGSFVDRSYLDMPITLEDARERGTTLGSGVVMAFTHEIDLVDVLVRISQFFRDESCGQCVPCRVGCVRQNETMVVLQEKGSLTSERRQLVDDIAQVMVDASICGFGHTATNAINSAIKLGLVPGVPS</sequence>
<dbReference type="InterPro" id="IPR001949">
    <property type="entry name" value="NADH-UbQ_OxRdtase_51kDa_CS"/>
</dbReference>
<dbReference type="SUPFAM" id="SSF140490">
    <property type="entry name" value="Nqo1C-terminal domain-like"/>
    <property type="match status" value="1"/>
</dbReference>
<dbReference type="InterPro" id="IPR037207">
    <property type="entry name" value="Nuop51_4Fe4S-bd_sf"/>
</dbReference>
<keyword evidence="5" id="KW-0411">Iron-sulfur</keyword>
<dbReference type="Pfam" id="PF10589">
    <property type="entry name" value="NADH_4Fe-4S"/>
    <property type="match status" value="1"/>
</dbReference>
<dbReference type="Gene3D" id="1.10.10.1590">
    <property type="entry name" value="NADH-quinone oxidoreductase subunit E"/>
    <property type="match status" value="1"/>
</dbReference>
<dbReference type="PANTHER" id="PTHR43578:SF3">
    <property type="entry name" value="NADH-QUINONE OXIDOREDUCTASE SUBUNIT F"/>
    <property type="match status" value="1"/>
</dbReference>